<dbReference type="PANTHER" id="PTHR30419:SF8">
    <property type="entry name" value="NITROGEN ASSIMILATION TRANSCRIPTIONAL ACTIVATOR-RELATED"/>
    <property type="match status" value="1"/>
</dbReference>
<dbReference type="InterPro" id="IPR036390">
    <property type="entry name" value="WH_DNA-bd_sf"/>
</dbReference>
<evidence type="ECO:0000256" key="2">
    <source>
        <dbReference type="ARBA" id="ARBA00023015"/>
    </source>
</evidence>
<dbReference type="RefSeq" id="WP_025293266.1">
    <property type="nucleotide sequence ID" value="NZ_CP006644.1"/>
</dbReference>
<evidence type="ECO:0000259" key="5">
    <source>
        <dbReference type="PROSITE" id="PS50931"/>
    </source>
</evidence>
<dbReference type="GO" id="GO:0005829">
    <property type="term" value="C:cytosol"/>
    <property type="evidence" value="ECO:0007669"/>
    <property type="project" value="TreeGrafter"/>
</dbReference>
<comment type="similarity">
    <text evidence="1">Belongs to the LysR transcriptional regulatory family.</text>
</comment>
<dbReference type="Pfam" id="PF03466">
    <property type="entry name" value="LysR_substrate"/>
    <property type="match status" value="1"/>
</dbReference>
<dbReference type="GO" id="GO:0003677">
    <property type="term" value="F:DNA binding"/>
    <property type="evidence" value="ECO:0007669"/>
    <property type="project" value="UniProtKB-KW"/>
</dbReference>
<proteinExistence type="inferred from homology"/>
<keyword evidence="4" id="KW-0804">Transcription</keyword>
<name>W0AAY2_9SPHN</name>
<dbReference type="SUPFAM" id="SSF46785">
    <property type="entry name" value="Winged helix' DNA-binding domain"/>
    <property type="match status" value="1"/>
</dbReference>
<keyword evidence="3" id="KW-0238">DNA-binding</keyword>
<dbReference type="PANTHER" id="PTHR30419">
    <property type="entry name" value="HTH-TYPE TRANSCRIPTIONAL REGULATOR YBHD"/>
    <property type="match status" value="1"/>
</dbReference>
<dbReference type="Gene3D" id="1.10.10.10">
    <property type="entry name" value="Winged helix-like DNA-binding domain superfamily/Winged helix DNA-binding domain"/>
    <property type="match status" value="1"/>
</dbReference>
<dbReference type="PROSITE" id="PS50931">
    <property type="entry name" value="HTH_LYSR"/>
    <property type="match status" value="1"/>
</dbReference>
<dbReference type="InterPro" id="IPR000847">
    <property type="entry name" value="LysR_HTH_N"/>
</dbReference>
<keyword evidence="2" id="KW-0805">Transcription regulation</keyword>
<accession>W0AAY2</accession>
<evidence type="ECO:0000313" key="7">
    <source>
        <dbReference type="Proteomes" id="UP000018851"/>
    </source>
</evidence>
<dbReference type="Gene3D" id="3.40.190.290">
    <property type="match status" value="1"/>
</dbReference>
<dbReference type="InterPro" id="IPR005119">
    <property type="entry name" value="LysR_subst-bd"/>
</dbReference>
<dbReference type="GO" id="GO:0003700">
    <property type="term" value="F:DNA-binding transcription factor activity"/>
    <property type="evidence" value="ECO:0007669"/>
    <property type="project" value="InterPro"/>
</dbReference>
<protein>
    <recommendedName>
        <fullName evidence="5">HTH lysR-type domain-containing protein</fullName>
    </recommendedName>
</protein>
<evidence type="ECO:0000256" key="4">
    <source>
        <dbReference type="ARBA" id="ARBA00023163"/>
    </source>
</evidence>
<sequence length="300" mass="33210">MLHARLLRYIDEVARRGSIRKAAAHLNIASTAINRQIIAYEEELGTQIFERLPRSVRPTAAGEVLLQHIRNTLKEHDRAHAEIAALQGLRGGSVAIATFENLAANLMPQVSQAFRRSHPRIQVNVFSVFRQQLPQGLASGEYDLALGYNISSTPGSSVLHEFETRLGAVVAADHPLAAEPVVRLSDCTAYPIIVGNETMSIYGIIHDAFAQANLIFRPQIVSNSVSFMKHLARRQEGVTFMTPVDIAEEAARGELVYVPIRDRVVRPQPLSLIYRKNGTLNSAVSRLAEEIRIELRAQLA</sequence>
<organism evidence="6 7">
    <name type="scientific">Sphingomonas sanxanigenens DSM 19645 = NX02</name>
    <dbReference type="NCBI Taxonomy" id="1123269"/>
    <lineage>
        <taxon>Bacteria</taxon>
        <taxon>Pseudomonadati</taxon>
        <taxon>Pseudomonadota</taxon>
        <taxon>Alphaproteobacteria</taxon>
        <taxon>Sphingomonadales</taxon>
        <taxon>Sphingomonadaceae</taxon>
        <taxon>Sphingomonas</taxon>
    </lineage>
</organism>
<dbReference type="Proteomes" id="UP000018851">
    <property type="component" value="Chromosome"/>
</dbReference>
<dbReference type="eggNOG" id="COG0583">
    <property type="taxonomic scope" value="Bacteria"/>
</dbReference>
<dbReference type="PATRIC" id="fig|1123269.5.peg.3326"/>
<dbReference type="EMBL" id="CP006644">
    <property type="protein sequence ID" value="AHE55079.1"/>
    <property type="molecule type" value="Genomic_DNA"/>
</dbReference>
<evidence type="ECO:0000256" key="3">
    <source>
        <dbReference type="ARBA" id="ARBA00023125"/>
    </source>
</evidence>
<dbReference type="AlphaFoldDB" id="W0AAY2"/>
<dbReference type="STRING" id="1123269.NX02_17005"/>
<evidence type="ECO:0000313" key="6">
    <source>
        <dbReference type="EMBL" id="AHE55079.1"/>
    </source>
</evidence>
<gene>
    <name evidence="6" type="ORF">NX02_17005</name>
</gene>
<reference evidence="6 7" key="1">
    <citation type="submission" date="2013-07" db="EMBL/GenBank/DDBJ databases">
        <title>Completed genome of Sphingomonas sanxanigenens NX02.</title>
        <authorList>
            <person name="Ma T."/>
            <person name="Huang H."/>
            <person name="Wu M."/>
            <person name="Li X."/>
            <person name="Li G."/>
        </authorList>
    </citation>
    <scope>NUCLEOTIDE SEQUENCE [LARGE SCALE GENOMIC DNA]</scope>
    <source>
        <strain evidence="6 7">NX02</strain>
    </source>
</reference>
<dbReference type="FunFam" id="1.10.10.10:FF:000001">
    <property type="entry name" value="LysR family transcriptional regulator"/>
    <property type="match status" value="1"/>
</dbReference>
<dbReference type="InterPro" id="IPR050950">
    <property type="entry name" value="HTH-type_LysR_regulators"/>
</dbReference>
<dbReference type="HOGENOM" id="CLU_039613_6_0_5"/>
<keyword evidence="7" id="KW-1185">Reference proteome</keyword>
<dbReference type="InterPro" id="IPR036388">
    <property type="entry name" value="WH-like_DNA-bd_sf"/>
</dbReference>
<feature type="domain" description="HTH lysR-type" evidence="5">
    <location>
        <begin position="1"/>
        <end position="59"/>
    </location>
</feature>
<evidence type="ECO:0000256" key="1">
    <source>
        <dbReference type="ARBA" id="ARBA00009437"/>
    </source>
</evidence>
<dbReference type="Pfam" id="PF00126">
    <property type="entry name" value="HTH_1"/>
    <property type="match status" value="1"/>
</dbReference>
<dbReference type="KEGG" id="ssan:NX02_17005"/>
<dbReference type="SUPFAM" id="SSF53850">
    <property type="entry name" value="Periplasmic binding protein-like II"/>
    <property type="match status" value="1"/>
</dbReference>